<feature type="transmembrane region" description="Helical" evidence="1">
    <location>
        <begin position="21"/>
        <end position="41"/>
    </location>
</feature>
<dbReference type="InterPro" id="IPR058283">
    <property type="entry name" value="DUF7977"/>
</dbReference>
<reference evidence="2 3" key="1">
    <citation type="journal article" date="2019" name="Int. J. Syst. Evol. Microbiol.">
        <title>The Global Catalogue of Microorganisms (GCM) 10K type strain sequencing project: providing services to taxonomists for standard genome sequencing and annotation.</title>
        <authorList>
            <consortium name="The Broad Institute Genomics Platform"/>
            <consortium name="The Broad Institute Genome Sequencing Center for Infectious Disease"/>
            <person name="Wu L."/>
            <person name="Ma J."/>
        </authorList>
    </citation>
    <scope>NUCLEOTIDE SEQUENCE [LARGE SCALE GENOMIC DNA]</scope>
    <source>
        <strain evidence="2 3">CGMCC 1.12562</strain>
    </source>
</reference>
<dbReference type="AlphaFoldDB" id="A0ABD5NDK5"/>
<sequence>MRPYEPETAAGSDDMSDRTQWLVVAVLLVSGILAPAFLYFVDPTTFGLSYRDTFLAVPMIPAILLGAIGVWTAVR</sequence>
<organism evidence="2 3">
    <name type="scientific">Halobacterium litoreum</name>
    <dbReference type="NCBI Taxonomy" id="2039234"/>
    <lineage>
        <taxon>Archaea</taxon>
        <taxon>Methanobacteriati</taxon>
        <taxon>Methanobacteriota</taxon>
        <taxon>Stenosarchaea group</taxon>
        <taxon>Halobacteria</taxon>
        <taxon>Halobacteriales</taxon>
        <taxon>Halobacteriaceae</taxon>
        <taxon>Halobacterium</taxon>
    </lineage>
</organism>
<name>A0ABD5NDK5_9EURY</name>
<proteinExistence type="predicted"/>
<keyword evidence="1" id="KW-1133">Transmembrane helix</keyword>
<evidence type="ECO:0000313" key="2">
    <source>
        <dbReference type="EMBL" id="MFC3477281.1"/>
    </source>
</evidence>
<feature type="transmembrane region" description="Helical" evidence="1">
    <location>
        <begin position="53"/>
        <end position="74"/>
    </location>
</feature>
<keyword evidence="1" id="KW-0812">Transmembrane</keyword>
<dbReference type="Proteomes" id="UP001595660">
    <property type="component" value="Unassembled WGS sequence"/>
</dbReference>
<evidence type="ECO:0000313" key="3">
    <source>
        <dbReference type="Proteomes" id="UP001595660"/>
    </source>
</evidence>
<dbReference type="Pfam" id="PF25932">
    <property type="entry name" value="DUF7977"/>
    <property type="match status" value="1"/>
</dbReference>
<gene>
    <name evidence="2" type="ORF">ACFOKC_06035</name>
</gene>
<evidence type="ECO:0008006" key="4">
    <source>
        <dbReference type="Google" id="ProtNLM"/>
    </source>
</evidence>
<keyword evidence="1" id="KW-0472">Membrane</keyword>
<dbReference type="RefSeq" id="WP_232571587.1">
    <property type="nucleotide sequence ID" value="NZ_CP089466.1"/>
</dbReference>
<protein>
    <recommendedName>
        <fullName evidence="4">Cox cluster protein</fullName>
    </recommendedName>
</protein>
<accession>A0ABD5NDK5</accession>
<keyword evidence="3" id="KW-1185">Reference proteome</keyword>
<evidence type="ECO:0000256" key="1">
    <source>
        <dbReference type="SAM" id="Phobius"/>
    </source>
</evidence>
<comment type="caution">
    <text evidence="2">The sequence shown here is derived from an EMBL/GenBank/DDBJ whole genome shotgun (WGS) entry which is preliminary data.</text>
</comment>
<dbReference type="GeneID" id="69116794"/>
<dbReference type="EMBL" id="JBHRWN010000002">
    <property type="protein sequence ID" value="MFC3477281.1"/>
    <property type="molecule type" value="Genomic_DNA"/>
</dbReference>